<keyword evidence="3" id="KW-1185">Reference proteome</keyword>
<feature type="compositionally biased region" description="Low complexity" evidence="1">
    <location>
        <begin position="1"/>
        <end position="14"/>
    </location>
</feature>
<evidence type="ECO:0000313" key="3">
    <source>
        <dbReference type="Proteomes" id="UP001300348"/>
    </source>
</evidence>
<dbReference type="Proteomes" id="UP001300348">
    <property type="component" value="Chromosome"/>
</dbReference>
<protein>
    <submittedName>
        <fullName evidence="2">Uncharacterized protein</fullName>
    </submittedName>
</protein>
<organism evidence="2 3">
    <name type="scientific">Xenorhabdus griffiniae</name>
    <dbReference type="NCBI Taxonomy" id="351672"/>
    <lineage>
        <taxon>Bacteria</taxon>
        <taxon>Pseudomonadati</taxon>
        <taxon>Pseudomonadota</taxon>
        <taxon>Gammaproteobacteria</taxon>
        <taxon>Enterobacterales</taxon>
        <taxon>Morganellaceae</taxon>
        <taxon>Xenorhabdus</taxon>
    </lineage>
</organism>
<evidence type="ECO:0000313" key="2">
    <source>
        <dbReference type="EMBL" id="WNH03137.1"/>
    </source>
</evidence>
<gene>
    <name evidence="2" type="ORF">QL112_005385</name>
</gene>
<proteinExistence type="predicted"/>
<feature type="region of interest" description="Disordered" evidence="1">
    <location>
        <begin position="1"/>
        <end position="30"/>
    </location>
</feature>
<name>A0ABY9XKJ7_9GAMM</name>
<reference evidence="2 3" key="1">
    <citation type="journal article" date="2023" name="Access Microbiol">
        <title>The genome of a steinernematid-associated Pseudomonas piscis bacterium encodes the biosynthesis of insect toxins.</title>
        <authorList>
            <person name="Awori R.M."/>
            <person name="Hendre P."/>
            <person name="Amugune N.O."/>
        </authorList>
    </citation>
    <scope>NUCLEOTIDE SEQUENCE [LARGE SCALE GENOMIC DNA]</scope>
    <source>
        <strain evidence="2 3">97</strain>
    </source>
</reference>
<dbReference type="RefSeq" id="WP_189760435.1">
    <property type="nucleotide sequence ID" value="NZ_CAWPOC010000015.1"/>
</dbReference>
<evidence type="ECO:0000256" key="1">
    <source>
        <dbReference type="SAM" id="MobiDB-lite"/>
    </source>
</evidence>
<dbReference type="EMBL" id="CP133647">
    <property type="protein sequence ID" value="WNH03137.1"/>
    <property type="molecule type" value="Genomic_DNA"/>
</dbReference>
<accession>A0ABY9XKJ7</accession>
<feature type="region of interest" description="Disordered" evidence="1">
    <location>
        <begin position="86"/>
        <end position="111"/>
    </location>
</feature>
<sequence>MNKSKSTSVVSETVNDAMNEQNGNAEEAINTAKEIDFGEDFREPRVVPILTVFEENVSKSRSRKLTKNATRNAPYSQVFKSSNAIKFSGGSKHIGTKSKKCKRKQKKKGGR</sequence>
<dbReference type="GeneID" id="88854968"/>
<feature type="compositionally biased region" description="Basic residues" evidence="1">
    <location>
        <begin position="94"/>
        <end position="111"/>
    </location>
</feature>